<evidence type="ECO:0000256" key="1">
    <source>
        <dbReference type="ARBA" id="ARBA00022448"/>
    </source>
</evidence>
<dbReference type="Gene3D" id="1.10.490.10">
    <property type="entry name" value="Globins"/>
    <property type="match status" value="1"/>
</dbReference>
<dbReference type="InterPro" id="IPR009050">
    <property type="entry name" value="Globin-like_sf"/>
</dbReference>
<dbReference type="AlphaFoldDB" id="A0A840MME4"/>
<gene>
    <name evidence="6" type="ORF">HNQ59_001936</name>
</gene>
<dbReference type="InterPro" id="IPR044203">
    <property type="entry name" value="GlbO/GLB3-like"/>
</dbReference>
<protein>
    <submittedName>
        <fullName evidence="6">Hemoglobin</fullName>
    </submittedName>
</protein>
<dbReference type="RefSeq" id="WP_184038231.1">
    <property type="nucleotide sequence ID" value="NZ_JACHHY010000010.1"/>
</dbReference>
<dbReference type="EMBL" id="JACHHY010000010">
    <property type="protein sequence ID" value="MBB5018645.1"/>
    <property type="molecule type" value="Genomic_DNA"/>
</dbReference>
<dbReference type="GO" id="GO:0020037">
    <property type="term" value="F:heme binding"/>
    <property type="evidence" value="ECO:0007669"/>
    <property type="project" value="InterPro"/>
</dbReference>
<evidence type="ECO:0000256" key="3">
    <source>
        <dbReference type="ARBA" id="ARBA00022723"/>
    </source>
</evidence>
<evidence type="ECO:0000313" key="7">
    <source>
        <dbReference type="Proteomes" id="UP000575898"/>
    </source>
</evidence>
<evidence type="ECO:0000256" key="2">
    <source>
        <dbReference type="ARBA" id="ARBA00022617"/>
    </source>
</evidence>
<dbReference type="PANTHER" id="PTHR47366">
    <property type="entry name" value="TWO-ON-TWO HEMOGLOBIN-3"/>
    <property type="match status" value="1"/>
</dbReference>
<keyword evidence="7" id="KW-1185">Reference proteome</keyword>
<dbReference type="Proteomes" id="UP000575898">
    <property type="component" value="Unassembled WGS sequence"/>
</dbReference>
<comment type="caution">
    <text evidence="6">The sequence shown here is derived from an EMBL/GenBank/DDBJ whole genome shotgun (WGS) entry which is preliminary data.</text>
</comment>
<dbReference type="InterPro" id="IPR001486">
    <property type="entry name" value="Hemoglobin_trunc"/>
</dbReference>
<proteinExistence type="inferred from homology"/>
<sequence>MAELTPYELLGGEAVVRQLVDRFYDHMETDPRVKPLRDMHPEDLTSSREKLFMFLSGWLGGPDLFIQKFGHPMLRARHMPFPVDEEARDQWILCMLQAMAEVPMDDALREHLEVSFWKTADFMRNR</sequence>
<dbReference type="GO" id="GO:0005344">
    <property type="term" value="F:oxygen carrier activity"/>
    <property type="evidence" value="ECO:0007669"/>
    <property type="project" value="InterPro"/>
</dbReference>
<reference evidence="6 7" key="1">
    <citation type="submission" date="2020-08" db="EMBL/GenBank/DDBJ databases">
        <title>Genomic Encyclopedia of Type Strains, Phase IV (KMG-IV): sequencing the most valuable type-strain genomes for metagenomic binning, comparative biology and taxonomic classification.</title>
        <authorList>
            <person name="Goeker M."/>
        </authorList>
    </citation>
    <scope>NUCLEOTIDE SEQUENCE [LARGE SCALE GENOMIC DNA]</scope>
    <source>
        <strain evidence="6 7">DSM 27165</strain>
    </source>
</reference>
<dbReference type="Pfam" id="PF01152">
    <property type="entry name" value="Bac_globin"/>
    <property type="match status" value="1"/>
</dbReference>
<evidence type="ECO:0000313" key="6">
    <source>
        <dbReference type="EMBL" id="MBB5018645.1"/>
    </source>
</evidence>
<dbReference type="GO" id="GO:0046872">
    <property type="term" value="F:metal ion binding"/>
    <property type="evidence" value="ECO:0007669"/>
    <property type="project" value="UniProtKB-KW"/>
</dbReference>
<keyword evidence="1" id="KW-0813">Transport</keyword>
<evidence type="ECO:0000256" key="4">
    <source>
        <dbReference type="ARBA" id="ARBA00023004"/>
    </source>
</evidence>
<accession>A0A840MME4</accession>
<dbReference type="CDD" id="cd14773">
    <property type="entry name" value="TrHb2_PhHbO-like_O"/>
    <property type="match status" value="1"/>
</dbReference>
<keyword evidence="3" id="KW-0479">Metal-binding</keyword>
<dbReference type="InterPro" id="IPR012292">
    <property type="entry name" value="Globin/Proto"/>
</dbReference>
<dbReference type="GO" id="GO:0019825">
    <property type="term" value="F:oxygen binding"/>
    <property type="evidence" value="ECO:0007669"/>
    <property type="project" value="InterPro"/>
</dbReference>
<organism evidence="6 7">
    <name type="scientific">Chitinivorax tropicus</name>
    <dbReference type="NCBI Taxonomy" id="714531"/>
    <lineage>
        <taxon>Bacteria</taxon>
        <taxon>Pseudomonadati</taxon>
        <taxon>Pseudomonadota</taxon>
        <taxon>Betaproteobacteria</taxon>
        <taxon>Chitinivorax</taxon>
    </lineage>
</organism>
<comment type="similarity">
    <text evidence="5">Belongs to the truncated hemoglobin family. Group II subfamily.</text>
</comment>
<name>A0A840MME4_9PROT</name>
<keyword evidence="4" id="KW-0408">Iron</keyword>
<dbReference type="PANTHER" id="PTHR47366:SF1">
    <property type="entry name" value="TWO-ON-TWO HEMOGLOBIN-3"/>
    <property type="match status" value="1"/>
</dbReference>
<dbReference type="SUPFAM" id="SSF46458">
    <property type="entry name" value="Globin-like"/>
    <property type="match status" value="1"/>
</dbReference>
<evidence type="ECO:0000256" key="5">
    <source>
        <dbReference type="ARBA" id="ARBA00034496"/>
    </source>
</evidence>
<keyword evidence="2" id="KW-0349">Heme</keyword>